<keyword evidence="2" id="KW-1185">Reference proteome</keyword>
<reference evidence="1" key="1">
    <citation type="journal article" date="2021" name="Nat. Commun.">
        <title>Genetic determinants of endophytism in the Arabidopsis root mycobiome.</title>
        <authorList>
            <person name="Mesny F."/>
            <person name="Miyauchi S."/>
            <person name="Thiergart T."/>
            <person name="Pickel B."/>
            <person name="Atanasova L."/>
            <person name="Karlsson M."/>
            <person name="Huettel B."/>
            <person name="Barry K.W."/>
            <person name="Haridas S."/>
            <person name="Chen C."/>
            <person name="Bauer D."/>
            <person name="Andreopoulos W."/>
            <person name="Pangilinan J."/>
            <person name="LaButti K."/>
            <person name="Riley R."/>
            <person name="Lipzen A."/>
            <person name="Clum A."/>
            <person name="Drula E."/>
            <person name="Henrissat B."/>
            <person name="Kohler A."/>
            <person name="Grigoriev I.V."/>
            <person name="Martin F.M."/>
            <person name="Hacquard S."/>
        </authorList>
    </citation>
    <scope>NUCLEOTIDE SEQUENCE</scope>
    <source>
        <strain evidence="1">MPI-CAGE-CH-0235</strain>
    </source>
</reference>
<proteinExistence type="predicted"/>
<organism evidence="1 2">
    <name type="scientific">Stachybotrys elegans</name>
    <dbReference type="NCBI Taxonomy" id="80388"/>
    <lineage>
        <taxon>Eukaryota</taxon>
        <taxon>Fungi</taxon>
        <taxon>Dikarya</taxon>
        <taxon>Ascomycota</taxon>
        <taxon>Pezizomycotina</taxon>
        <taxon>Sordariomycetes</taxon>
        <taxon>Hypocreomycetidae</taxon>
        <taxon>Hypocreales</taxon>
        <taxon>Stachybotryaceae</taxon>
        <taxon>Stachybotrys</taxon>
    </lineage>
</organism>
<name>A0A8K0SQQ9_9HYPO</name>
<accession>A0A8K0SQQ9</accession>
<sequence length="161" mass="17206">MEGGQLLRAALRCFVLFWCRAKRSDSVVPAWLSDGVAAFLADSEPQLTGARGLAVGGWGPSTIGLVSIPFLSWSCSGRRGGLCGNSIHVPAVRVYKKRGTDRRDCHRSNRNAPKGGLDVVICVFFLGLCDRCDSIDSRTHRTPIYRCLATGASVPSPANGG</sequence>
<evidence type="ECO:0000313" key="1">
    <source>
        <dbReference type="EMBL" id="KAH7311465.1"/>
    </source>
</evidence>
<dbReference type="Proteomes" id="UP000813444">
    <property type="component" value="Unassembled WGS sequence"/>
</dbReference>
<dbReference type="EMBL" id="JAGPNK010000011">
    <property type="protein sequence ID" value="KAH7311465.1"/>
    <property type="molecule type" value="Genomic_DNA"/>
</dbReference>
<dbReference type="AlphaFoldDB" id="A0A8K0SQQ9"/>
<comment type="caution">
    <text evidence="1">The sequence shown here is derived from an EMBL/GenBank/DDBJ whole genome shotgun (WGS) entry which is preliminary data.</text>
</comment>
<evidence type="ECO:0000313" key="2">
    <source>
        <dbReference type="Proteomes" id="UP000813444"/>
    </source>
</evidence>
<protein>
    <submittedName>
        <fullName evidence="1">Uncharacterized protein</fullName>
    </submittedName>
</protein>
<gene>
    <name evidence="1" type="ORF">B0I35DRAFT_411656</name>
</gene>